<name>A0A0V1BCR0_TRISP</name>
<evidence type="ECO:0000313" key="1">
    <source>
        <dbReference type="EMBL" id="KRY34575.1"/>
    </source>
</evidence>
<dbReference type="EMBL" id="JYDH01000065">
    <property type="protein sequence ID" value="KRY34575.1"/>
    <property type="molecule type" value="Genomic_DNA"/>
</dbReference>
<organism evidence="1 2">
    <name type="scientific">Trichinella spiralis</name>
    <name type="common">Trichina worm</name>
    <dbReference type="NCBI Taxonomy" id="6334"/>
    <lineage>
        <taxon>Eukaryota</taxon>
        <taxon>Metazoa</taxon>
        <taxon>Ecdysozoa</taxon>
        <taxon>Nematoda</taxon>
        <taxon>Enoplea</taxon>
        <taxon>Dorylaimia</taxon>
        <taxon>Trichinellida</taxon>
        <taxon>Trichinellidae</taxon>
        <taxon>Trichinella</taxon>
    </lineage>
</organism>
<reference evidence="1 2" key="1">
    <citation type="submission" date="2015-01" db="EMBL/GenBank/DDBJ databases">
        <title>Evolution of Trichinella species and genotypes.</title>
        <authorList>
            <person name="Korhonen P.K."/>
            <person name="Edoardo P."/>
            <person name="Giuseppe L.R."/>
            <person name="Gasser R.B."/>
        </authorList>
    </citation>
    <scope>NUCLEOTIDE SEQUENCE [LARGE SCALE GENOMIC DNA]</scope>
    <source>
        <strain evidence="1">ISS3</strain>
    </source>
</reference>
<proteinExistence type="predicted"/>
<comment type="caution">
    <text evidence="1">The sequence shown here is derived from an EMBL/GenBank/DDBJ whole genome shotgun (WGS) entry which is preliminary data.</text>
</comment>
<dbReference type="Proteomes" id="UP000054776">
    <property type="component" value="Unassembled WGS sequence"/>
</dbReference>
<evidence type="ECO:0000313" key="2">
    <source>
        <dbReference type="Proteomes" id="UP000054776"/>
    </source>
</evidence>
<dbReference type="AlphaFoldDB" id="A0A0V1BCR0"/>
<dbReference type="InParanoid" id="A0A0V1BCR0"/>
<keyword evidence="2" id="KW-1185">Reference proteome</keyword>
<sequence>MVVNRRADLITRRRRSFWATKSPAVCCTLVRFSCGSIIANVDCFTKRVSLSLCNITITTTTATITITITSSTTNIQSPVYAAANRSFLMCVCHERLASQLDWSVGRRAPVICDARAAKRPALTV</sequence>
<accession>A0A0V1BCR0</accession>
<protein>
    <submittedName>
        <fullName evidence="1">Uncharacterized protein</fullName>
    </submittedName>
</protein>
<dbReference type="OrthoDB" id="10335613at2759"/>
<gene>
    <name evidence="1" type="ORF">T01_1371</name>
</gene>